<dbReference type="EMBL" id="VDFR01000071">
    <property type="protein sequence ID" value="TNC44934.1"/>
    <property type="molecule type" value="Genomic_DNA"/>
</dbReference>
<sequence length="464" mass="47699">MLRHALSLRPPGLIAAVALTATVVLTTPLSASADDDSTYTQSGKSVDGGSSAGDATRLEAGDWKDTLGLTGTADGQRWYTVKRTVDGSTVRFTAAVPSGAPTARHDLTVEAFAGNLSCDRGDASSAGGGQQPIVVASAAAGAGDRDECVDSGEVTFSVTRGGSEGTEEQREEALEIRVMEEPPAKNAEQLPTESADLPEKLPSLSDPADLPEGGVSFDDAASLEPGAYRGTLTPGETRIYRVDVDWGQSLDAVAQFAPITAAQAEAFDGADARPSLVTYGPSRAAAVDMSNTYGRLNEYSSPELRSTTPFVLYNARENSYGATKVASTAGPYYLVLSAPPVEEGSGAAGADLGLTLGVAVNGKVSGTPDFGDQEAVIGPDLDSGSGMGWLTWALIGLGVLLVLGGVVAVLIARRHAARAKAPTYGYAPPGQPGPTPPYGGQQPGGQQPPYDQWQGSNNRPGDGW</sequence>
<evidence type="ECO:0000313" key="4">
    <source>
        <dbReference type="EMBL" id="TNC31205.1"/>
    </source>
</evidence>
<dbReference type="RefSeq" id="WP_139106240.1">
    <property type="nucleotide sequence ID" value="NZ_VDFR01000071.1"/>
</dbReference>
<feature type="chain" id="PRO_5036366932" evidence="3">
    <location>
        <begin position="34"/>
        <end position="464"/>
    </location>
</feature>
<evidence type="ECO:0000313" key="5">
    <source>
        <dbReference type="EMBL" id="TNC44934.1"/>
    </source>
</evidence>
<feature type="signal peptide" evidence="3">
    <location>
        <begin position="1"/>
        <end position="33"/>
    </location>
</feature>
<feature type="transmembrane region" description="Helical" evidence="2">
    <location>
        <begin position="389"/>
        <end position="412"/>
    </location>
</feature>
<comment type="caution">
    <text evidence="5">The sequence shown here is derived from an EMBL/GenBank/DDBJ whole genome shotgun (WGS) entry which is preliminary data.</text>
</comment>
<evidence type="ECO:0000256" key="3">
    <source>
        <dbReference type="SAM" id="SignalP"/>
    </source>
</evidence>
<feature type="compositionally biased region" description="Low complexity" evidence="1">
    <location>
        <begin position="438"/>
        <end position="450"/>
    </location>
</feature>
<keyword evidence="2" id="KW-1133">Transmembrane helix</keyword>
<protein>
    <submittedName>
        <fullName evidence="5">Uncharacterized protein</fullName>
    </submittedName>
</protein>
<feature type="region of interest" description="Disordered" evidence="1">
    <location>
        <begin position="422"/>
        <end position="464"/>
    </location>
</feature>
<dbReference type="Proteomes" id="UP000306740">
    <property type="component" value="Unassembled WGS sequence"/>
</dbReference>
<evidence type="ECO:0000313" key="6">
    <source>
        <dbReference type="Proteomes" id="UP000306740"/>
    </source>
</evidence>
<accession>A0A5C4MP65</accession>
<proteinExistence type="predicted"/>
<feature type="region of interest" description="Disordered" evidence="1">
    <location>
        <begin position="32"/>
        <end position="55"/>
    </location>
</feature>
<dbReference type="EMBL" id="VDFR01000206">
    <property type="protein sequence ID" value="TNC31205.1"/>
    <property type="molecule type" value="Genomic_DNA"/>
</dbReference>
<feature type="compositionally biased region" description="Polar residues" evidence="1">
    <location>
        <begin position="453"/>
        <end position="464"/>
    </location>
</feature>
<organism evidence="5 6">
    <name type="scientific">Mumia zhuanghuii</name>
    <dbReference type="NCBI Taxonomy" id="2585211"/>
    <lineage>
        <taxon>Bacteria</taxon>
        <taxon>Bacillati</taxon>
        <taxon>Actinomycetota</taxon>
        <taxon>Actinomycetes</taxon>
        <taxon>Propionibacteriales</taxon>
        <taxon>Nocardioidaceae</taxon>
        <taxon>Mumia</taxon>
    </lineage>
</organism>
<reference evidence="5 6" key="1">
    <citation type="submission" date="2019-05" db="EMBL/GenBank/DDBJ databases">
        <title>Mumia sp. nov., isolated from the intestinal contents of plateau pika (Ochotona curzoniae) in the Qinghai-Tibet plateau of China.</title>
        <authorList>
            <person name="Tian Z."/>
        </authorList>
    </citation>
    <scope>NUCLEOTIDE SEQUENCE [LARGE SCALE GENOMIC DNA]</scope>
    <source>
        <strain evidence="6">527</strain>
        <strain evidence="5">Z527</strain>
    </source>
</reference>
<evidence type="ECO:0000256" key="1">
    <source>
        <dbReference type="SAM" id="MobiDB-lite"/>
    </source>
</evidence>
<name>A0A5C4MP65_9ACTN</name>
<keyword evidence="3" id="KW-0732">Signal</keyword>
<dbReference type="OrthoDB" id="4318225at2"/>
<keyword evidence="2" id="KW-0812">Transmembrane</keyword>
<dbReference type="AlphaFoldDB" id="A0A5C4MP65"/>
<gene>
    <name evidence="5" type="ORF">FHE65_16035</name>
    <name evidence="4" type="ORF">FHE65_31465</name>
</gene>
<keyword evidence="2" id="KW-0472">Membrane</keyword>
<feature type="region of interest" description="Disordered" evidence="1">
    <location>
        <begin position="180"/>
        <end position="229"/>
    </location>
</feature>
<evidence type="ECO:0000256" key="2">
    <source>
        <dbReference type="SAM" id="Phobius"/>
    </source>
</evidence>